<keyword evidence="12" id="KW-0408">Iron</keyword>
<dbReference type="InterPro" id="IPR001709">
    <property type="entry name" value="Flavoprot_Pyr_Nucl_cyt_Rdtase"/>
</dbReference>
<keyword evidence="9" id="KW-0274">FAD</keyword>
<dbReference type="InterPro" id="IPR000971">
    <property type="entry name" value="Globin"/>
</dbReference>
<dbReference type="InterPro" id="IPR001433">
    <property type="entry name" value="OxRdtase_FAD/NAD-bd"/>
</dbReference>
<evidence type="ECO:0000256" key="14">
    <source>
        <dbReference type="ARBA" id="ARBA00048649"/>
    </source>
</evidence>
<keyword evidence="19" id="KW-0223">Dioxygenase</keyword>
<evidence type="ECO:0000259" key="17">
    <source>
        <dbReference type="PROSITE" id="PS01033"/>
    </source>
</evidence>
<dbReference type="RefSeq" id="XP_013324797.1">
    <property type="nucleotide sequence ID" value="XM_013469343.1"/>
</dbReference>
<dbReference type="CDD" id="cd06184">
    <property type="entry name" value="flavohem_like_fad_nad_binding"/>
    <property type="match status" value="1"/>
</dbReference>
<reference evidence="19 20" key="1">
    <citation type="submission" date="2015-04" db="EMBL/GenBank/DDBJ databases">
        <authorList>
            <person name="Heijne W.H."/>
            <person name="Fedorova N.D."/>
            <person name="Nierman W.C."/>
            <person name="Vollebregt A.W."/>
            <person name="Zhao Z."/>
            <person name="Wu L."/>
            <person name="Kumar M."/>
            <person name="Stam H."/>
            <person name="van den Berg M.A."/>
            <person name="Pel H.J."/>
        </authorList>
    </citation>
    <scope>NUCLEOTIDE SEQUENCE [LARGE SCALE GENOMIC DNA]</scope>
    <source>
        <strain evidence="19 20">CBS 393.64</strain>
    </source>
</reference>
<accession>A0A0F4YJA5</accession>
<dbReference type="AlphaFoldDB" id="A0A0F4YJA5"/>
<dbReference type="Gene3D" id="2.40.30.10">
    <property type="entry name" value="Translation factors"/>
    <property type="match status" value="1"/>
</dbReference>
<dbReference type="GO" id="GO:0009636">
    <property type="term" value="P:response to toxic substance"/>
    <property type="evidence" value="ECO:0007669"/>
    <property type="project" value="UniProtKB-KW"/>
</dbReference>
<evidence type="ECO:0000256" key="10">
    <source>
        <dbReference type="ARBA" id="ARBA00022857"/>
    </source>
</evidence>
<dbReference type="Gene3D" id="3.40.50.80">
    <property type="entry name" value="Nucleotide-binding domain of ferredoxin-NADP reductase (FNR) module"/>
    <property type="match status" value="1"/>
</dbReference>
<dbReference type="GO" id="GO:0046210">
    <property type="term" value="P:nitric oxide catabolic process"/>
    <property type="evidence" value="ECO:0007669"/>
    <property type="project" value="TreeGrafter"/>
</dbReference>
<keyword evidence="7" id="KW-0285">Flavoprotein</keyword>
<dbReference type="EMBL" id="LASV01000486">
    <property type="protein sequence ID" value="KKA18185.1"/>
    <property type="molecule type" value="Genomic_DNA"/>
</dbReference>
<dbReference type="PRINTS" id="PR00371">
    <property type="entry name" value="FPNCR"/>
</dbReference>
<evidence type="ECO:0000259" key="18">
    <source>
        <dbReference type="PROSITE" id="PS51384"/>
    </source>
</evidence>
<sequence>MGLTPDQVKIIKATVPVLKDHGNAITTVFYQNMLAENPELNSIFNTSNQVTGHQQRALANALYAYATHIDDLGALAPAVELICHKHASLYIQPEHYKIVGTYLLAAMKQVLGDALTPEIHDAWAAAYWQLADILIGKEKSLYEESDGWTDWREFKIAKKVPESDEITSFYLKPVDGKPLPSFRPGQYVSVLVDVPALGYPQPRQYSLSDKPNPDYFRISVKKEPGAVNGVKSPPGYVSNVLHDLKQEGDIVKVSHPFGDFFLTDAKNGEIVDSTRPIVLISAGVGLTPLTSILNTVTSRSSASKRKIHFIHGVRRARVRAFKDHVLSLAKQYPNLQVTFFNSSPSDDEKQGEDFHHAGRIDLQKLDRDEHLFLDDPTTEYYICGPEGFMQDMARSLKELNVDSARIHMELFGTGGVSTA</sequence>
<evidence type="ECO:0000256" key="9">
    <source>
        <dbReference type="ARBA" id="ARBA00022827"/>
    </source>
</evidence>
<dbReference type="InterPro" id="IPR012292">
    <property type="entry name" value="Globin/Proto"/>
</dbReference>
<evidence type="ECO:0000256" key="8">
    <source>
        <dbReference type="ARBA" id="ARBA00022723"/>
    </source>
</evidence>
<evidence type="ECO:0000256" key="2">
    <source>
        <dbReference type="ARBA" id="ARBA00001974"/>
    </source>
</evidence>
<dbReference type="Pfam" id="PF00175">
    <property type="entry name" value="NAD_binding_1"/>
    <property type="match status" value="1"/>
</dbReference>
<dbReference type="Gene3D" id="1.10.490.10">
    <property type="entry name" value="Globins"/>
    <property type="match status" value="1"/>
</dbReference>
<dbReference type="CDD" id="cd08922">
    <property type="entry name" value="FHb-globin"/>
    <property type="match status" value="1"/>
</dbReference>
<keyword evidence="5" id="KW-0216">Detoxification</keyword>
<dbReference type="GO" id="GO:0008941">
    <property type="term" value="F:nitric oxide dioxygenase NAD(P)H activity"/>
    <property type="evidence" value="ECO:0007669"/>
    <property type="project" value="UniProtKB-EC"/>
</dbReference>
<evidence type="ECO:0000256" key="1">
    <source>
        <dbReference type="ARBA" id="ARBA00001970"/>
    </source>
</evidence>
<dbReference type="Proteomes" id="UP000053958">
    <property type="component" value="Unassembled WGS sequence"/>
</dbReference>
<comment type="cofactor">
    <cofactor evidence="1">
        <name>heme b</name>
        <dbReference type="ChEBI" id="CHEBI:60344"/>
    </cofactor>
</comment>
<dbReference type="FunFam" id="2.40.30.10:FF:000034">
    <property type="entry name" value="Flavohemoprotein"/>
    <property type="match status" value="1"/>
</dbReference>
<dbReference type="EC" id="1.14.12.17" evidence="4"/>
<comment type="caution">
    <text evidence="19">The sequence shown here is derived from an EMBL/GenBank/DDBJ whole genome shotgun (WGS) entry which is preliminary data.</text>
</comment>
<dbReference type="FunFam" id="1.10.490.10:FF:000003">
    <property type="entry name" value="Flavohemoprotein"/>
    <property type="match status" value="1"/>
</dbReference>
<evidence type="ECO:0000313" key="20">
    <source>
        <dbReference type="Proteomes" id="UP000053958"/>
    </source>
</evidence>
<keyword evidence="6" id="KW-0349">Heme</keyword>
<dbReference type="OrthoDB" id="436496at2759"/>
<evidence type="ECO:0000256" key="12">
    <source>
        <dbReference type="ARBA" id="ARBA00023004"/>
    </source>
</evidence>
<dbReference type="Pfam" id="PF00042">
    <property type="entry name" value="Globin"/>
    <property type="match status" value="1"/>
</dbReference>
<organism evidence="19 20">
    <name type="scientific">Rasamsonia emersonii (strain ATCC 16479 / CBS 393.64 / IMI 116815)</name>
    <dbReference type="NCBI Taxonomy" id="1408163"/>
    <lineage>
        <taxon>Eukaryota</taxon>
        <taxon>Fungi</taxon>
        <taxon>Dikarya</taxon>
        <taxon>Ascomycota</taxon>
        <taxon>Pezizomycotina</taxon>
        <taxon>Eurotiomycetes</taxon>
        <taxon>Eurotiomycetidae</taxon>
        <taxon>Eurotiales</taxon>
        <taxon>Trichocomaceae</taxon>
        <taxon>Rasamsonia</taxon>
    </lineage>
</organism>
<evidence type="ECO:0000313" key="19">
    <source>
        <dbReference type="EMBL" id="KKA18185.1"/>
    </source>
</evidence>
<protein>
    <recommendedName>
        <fullName evidence="4">nitric oxide dioxygenase</fullName>
        <ecNumber evidence="4">1.14.12.17</ecNumber>
    </recommendedName>
</protein>
<dbReference type="PROSITE" id="PS01033">
    <property type="entry name" value="GLOBIN"/>
    <property type="match status" value="1"/>
</dbReference>
<gene>
    <name evidence="19" type="ORF">T310_7868</name>
</gene>
<dbReference type="PROSITE" id="PS51384">
    <property type="entry name" value="FAD_FR"/>
    <property type="match status" value="1"/>
</dbReference>
<comment type="catalytic activity">
    <reaction evidence="14">
        <text>2 nitric oxide + NADH + 2 O2 = 2 nitrate + NAD(+) + H(+)</text>
        <dbReference type="Rhea" id="RHEA:19469"/>
        <dbReference type="ChEBI" id="CHEBI:15378"/>
        <dbReference type="ChEBI" id="CHEBI:15379"/>
        <dbReference type="ChEBI" id="CHEBI:16480"/>
        <dbReference type="ChEBI" id="CHEBI:17632"/>
        <dbReference type="ChEBI" id="CHEBI:57540"/>
        <dbReference type="ChEBI" id="CHEBI:57945"/>
        <dbReference type="EC" id="1.14.12.17"/>
    </reaction>
</comment>
<keyword evidence="20" id="KW-1185">Reference proteome</keyword>
<keyword evidence="13" id="KW-0520">NAD</keyword>
<dbReference type="SUPFAM" id="SSF63380">
    <property type="entry name" value="Riboflavin synthase domain-like"/>
    <property type="match status" value="1"/>
</dbReference>
<comment type="function">
    <text evidence="16">In the presence of oxygen and NADH, it has NADH oxidase activity, which leads to the generation of superoxide and H(2)O(2). Under anaerobic conditions, it also exhibits nitric oxide reductase and FAD reductase activities. However, all these reactions are much lower than NOD activity.</text>
</comment>
<evidence type="ECO:0000256" key="13">
    <source>
        <dbReference type="ARBA" id="ARBA00023027"/>
    </source>
</evidence>
<evidence type="ECO:0000256" key="7">
    <source>
        <dbReference type="ARBA" id="ARBA00022630"/>
    </source>
</evidence>
<dbReference type="GO" id="GO:0071949">
    <property type="term" value="F:FAD binding"/>
    <property type="evidence" value="ECO:0007669"/>
    <property type="project" value="TreeGrafter"/>
</dbReference>
<dbReference type="GO" id="GO:0019825">
    <property type="term" value="F:oxygen binding"/>
    <property type="evidence" value="ECO:0007669"/>
    <property type="project" value="InterPro"/>
</dbReference>
<dbReference type="PANTHER" id="PTHR43396:SF3">
    <property type="entry name" value="FLAVOHEMOPROTEIN"/>
    <property type="match status" value="1"/>
</dbReference>
<name>A0A0F4YJA5_RASE3</name>
<dbReference type="NCBIfam" id="NF009805">
    <property type="entry name" value="PRK13289.1"/>
    <property type="match status" value="1"/>
</dbReference>
<dbReference type="InterPro" id="IPR017938">
    <property type="entry name" value="Riboflavin_synthase-like_b-brl"/>
</dbReference>
<evidence type="ECO:0000256" key="15">
    <source>
        <dbReference type="ARBA" id="ARBA00049433"/>
    </source>
</evidence>
<evidence type="ECO:0000256" key="11">
    <source>
        <dbReference type="ARBA" id="ARBA00023002"/>
    </source>
</evidence>
<comment type="similarity">
    <text evidence="3">In the C-terminal section; belongs to the flavoprotein pyridine nucleotide cytochrome reductase family.</text>
</comment>
<evidence type="ECO:0000256" key="6">
    <source>
        <dbReference type="ARBA" id="ARBA00022617"/>
    </source>
</evidence>
<dbReference type="GO" id="GO:0071500">
    <property type="term" value="P:cellular response to nitrosative stress"/>
    <property type="evidence" value="ECO:0007669"/>
    <property type="project" value="TreeGrafter"/>
</dbReference>
<proteinExistence type="inferred from homology"/>
<dbReference type="FunFam" id="3.40.50.80:FF:000010">
    <property type="entry name" value="Flavohemoprotein"/>
    <property type="match status" value="1"/>
</dbReference>
<dbReference type="InterPro" id="IPR017927">
    <property type="entry name" value="FAD-bd_FR_type"/>
</dbReference>
<dbReference type="GeneID" id="25320133"/>
<keyword evidence="11 19" id="KW-0560">Oxidoreductase</keyword>
<comment type="catalytic activity">
    <reaction evidence="15">
        <text>2 nitric oxide + NADPH + 2 O2 = 2 nitrate + NADP(+) + H(+)</text>
        <dbReference type="Rhea" id="RHEA:19465"/>
        <dbReference type="ChEBI" id="CHEBI:15378"/>
        <dbReference type="ChEBI" id="CHEBI:15379"/>
        <dbReference type="ChEBI" id="CHEBI:16480"/>
        <dbReference type="ChEBI" id="CHEBI:17632"/>
        <dbReference type="ChEBI" id="CHEBI:57783"/>
        <dbReference type="ChEBI" id="CHEBI:58349"/>
        <dbReference type="EC" id="1.14.12.17"/>
    </reaction>
</comment>
<dbReference type="GO" id="GO:0020037">
    <property type="term" value="F:heme binding"/>
    <property type="evidence" value="ECO:0007669"/>
    <property type="project" value="InterPro"/>
</dbReference>
<comment type="cofactor">
    <cofactor evidence="2">
        <name>FAD</name>
        <dbReference type="ChEBI" id="CHEBI:57692"/>
    </cofactor>
</comment>
<keyword evidence="10" id="KW-0521">NADP</keyword>
<feature type="domain" description="Globin" evidence="17">
    <location>
        <begin position="2"/>
        <end position="139"/>
    </location>
</feature>
<dbReference type="SUPFAM" id="SSF52343">
    <property type="entry name" value="Ferredoxin reductase-like, C-terminal NADP-linked domain"/>
    <property type="match status" value="1"/>
</dbReference>
<feature type="domain" description="FAD-binding FR-type" evidence="18">
    <location>
        <begin position="149"/>
        <end position="263"/>
    </location>
</feature>
<evidence type="ECO:0000256" key="4">
    <source>
        <dbReference type="ARBA" id="ARBA00012229"/>
    </source>
</evidence>
<dbReference type="STRING" id="1408163.A0A0F4YJA5"/>
<dbReference type="PANTHER" id="PTHR43396">
    <property type="entry name" value="FLAVOHEMOPROTEIN"/>
    <property type="match status" value="1"/>
</dbReference>
<dbReference type="SUPFAM" id="SSF46458">
    <property type="entry name" value="Globin-like"/>
    <property type="match status" value="1"/>
</dbReference>
<evidence type="ECO:0000256" key="3">
    <source>
        <dbReference type="ARBA" id="ARBA00006401"/>
    </source>
</evidence>
<keyword evidence="8" id="KW-0479">Metal-binding</keyword>
<dbReference type="InterPro" id="IPR039261">
    <property type="entry name" value="FNR_nucleotide-bd"/>
</dbReference>
<evidence type="ECO:0000256" key="5">
    <source>
        <dbReference type="ARBA" id="ARBA00022575"/>
    </source>
</evidence>
<dbReference type="GO" id="GO:0046872">
    <property type="term" value="F:metal ion binding"/>
    <property type="evidence" value="ECO:0007669"/>
    <property type="project" value="UniProtKB-KW"/>
</dbReference>
<evidence type="ECO:0000256" key="16">
    <source>
        <dbReference type="ARBA" id="ARBA00056398"/>
    </source>
</evidence>
<dbReference type="InterPro" id="IPR009050">
    <property type="entry name" value="Globin-like_sf"/>
</dbReference>